<dbReference type="SUPFAM" id="SSF46785">
    <property type="entry name" value="Winged helix' DNA-binding domain"/>
    <property type="match status" value="1"/>
</dbReference>
<dbReference type="Gene3D" id="3.30.420.40">
    <property type="match status" value="2"/>
</dbReference>
<sequence>MKSTSRDIRLRNCFAVLRHLIADAPTSRQILARETDLSVATVSNLVTDLIELGVVVEVGREDSGGGRPRALLAPNVGGGVMIGVDVAETYVHLEVYDLALTVVDRVDERMEPSENRPDQVIEHIASAMDQVRSRLGERAILGLGVSLPGQVDVAWGVSGFAPNWNWHDVPFRKLLGERLRLSVPIYLDNPLKTITVGELWFGDGRGVERLAVLILGTGVGAGLAFGGQLYRGATNSAGEWGHTTINPGGPQCRCGAKGCIEAYVGAPAILWQWSQLDGRAGAASQTEAMAALAAAWEAGEVSAVRTVETVAEHLAAGVANLLNLVNPDLVVFDGWVTGVLGDALIPEFERRLPAHAMEAPLKAARLRRNRYDRNMVALGAAALALEGHLNRLNTVGSRSRR</sequence>
<dbReference type="RefSeq" id="WP_091027933.1">
    <property type="nucleotide sequence ID" value="NZ_FNAD01000001.1"/>
</dbReference>
<keyword evidence="3" id="KW-1185">Reference proteome</keyword>
<dbReference type="Pfam" id="PF13412">
    <property type="entry name" value="HTH_24"/>
    <property type="match status" value="1"/>
</dbReference>
<gene>
    <name evidence="2" type="ORF">SAMN05216270_101555</name>
</gene>
<evidence type="ECO:0000313" key="2">
    <source>
        <dbReference type="EMBL" id="SDD05562.1"/>
    </source>
</evidence>
<dbReference type="InterPro" id="IPR000600">
    <property type="entry name" value="ROK"/>
</dbReference>
<dbReference type="PANTHER" id="PTHR18964">
    <property type="entry name" value="ROK (REPRESSOR, ORF, KINASE) FAMILY"/>
    <property type="match status" value="1"/>
</dbReference>
<dbReference type="AlphaFoldDB" id="A0A1G6RLN6"/>
<dbReference type="GO" id="GO:0016301">
    <property type="term" value="F:kinase activity"/>
    <property type="evidence" value="ECO:0007669"/>
    <property type="project" value="UniProtKB-KW"/>
</dbReference>
<dbReference type="PROSITE" id="PS01125">
    <property type="entry name" value="ROK"/>
    <property type="match status" value="1"/>
</dbReference>
<dbReference type="STRING" id="58114.SAMN05216270_101555"/>
<dbReference type="Proteomes" id="UP000198949">
    <property type="component" value="Unassembled WGS sequence"/>
</dbReference>
<keyword evidence="2" id="KW-0418">Kinase</keyword>
<dbReference type="PANTHER" id="PTHR18964:SF149">
    <property type="entry name" value="BIFUNCTIONAL UDP-N-ACETYLGLUCOSAMINE 2-EPIMERASE_N-ACETYLMANNOSAMINE KINASE"/>
    <property type="match status" value="1"/>
</dbReference>
<protein>
    <submittedName>
        <fullName evidence="2">Sugar kinase of the NBD/HSP70 family, may contain an N-terminal HTH domain</fullName>
    </submittedName>
</protein>
<dbReference type="Pfam" id="PF00480">
    <property type="entry name" value="ROK"/>
    <property type="match status" value="1"/>
</dbReference>
<dbReference type="InterPro" id="IPR036390">
    <property type="entry name" value="WH_DNA-bd_sf"/>
</dbReference>
<comment type="similarity">
    <text evidence="1">Belongs to the ROK (NagC/XylR) family.</text>
</comment>
<dbReference type="OrthoDB" id="3534172at2"/>
<evidence type="ECO:0000313" key="3">
    <source>
        <dbReference type="Proteomes" id="UP000198949"/>
    </source>
</evidence>
<organism evidence="2 3">
    <name type="scientific">Glycomyces harbinensis</name>
    <dbReference type="NCBI Taxonomy" id="58114"/>
    <lineage>
        <taxon>Bacteria</taxon>
        <taxon>Bacillati</taxon>
        <taxon>Actinomycetota</taxon>
        <taxon>Actinomycetes</taxon>
        <taxon>Glycomycetales</taxon>
        <taxon>Glycomycetaceae</taxon>
        <taxon>Glycomyces</taxon>
    </lineage>
</organism>
<accession>A0A1G6RLN6</accession>
<reference evidence="3" key="1">
    <citation type="submission" date="2016-10" db="EMBL/GenBank/DDBJ databases">
        <authorList>
            <person name="Varghese N."/>
            <person name="Submissions S."/>
        </authorList>
    </citation>
    <scope>NUCLEOTIDE SEQUENCE [LARGE SCALE GENOMIC DNA]</scope>
    <source>
        <strain evidence="3">CGMCC 4.3516</strain>
    </source>
</reference>
<dbReference type="EMBL" id="FNAD01000001">
    <property type="protein sequence ID" value="SDD05562.1"/>
    <property type="molecule type" value="Genomic_DNA"/>
</dbReference>
<evidence type="ECO:0000256" key="1">
    <source>
        <dbReference type="ARBA" id="ARBA00006479"/>
    </source>
</evidence>
<dbReference type="InterPro" id="IPR036388">
    <property type="entry name" value="WH-like_DNA-bd_sf"/>
</dbReference>
<dbReference type="Gene3D" id="1.10.10.10">
    <property type="entry name" value="Winged helix-like DNA-binding domain superfamily/Winged helix DNA-binding domain"/>
    <property type="match status" value="1"/>
</dbReference>
<dbReference type="InterPro" id="IPR049874">
    <property type="entry name" value="ROK_cs"/>
</dbReference>
<dbReference type="SUPFAM" id="SSF53067">
    <property type="entry name" value="Actin-like ATPase domain"/>
    <property type="match status" value="1"/>
</dbReference>
<dbReference type="InterPro" id="IPR043129">
    <property type="entry name" value="ATPase_NBD"/>
</dbReference>
<name>A0A1G6RLN6_9ACTN</name>
<proteinExistence type="inferred from homology"/>
<keyword evidence="2" id="KW-0808">Transferase</keyword>